<name>A0AA37W676_9GAMM</name>
<dbReference type="AlphaFoldDB" id="A0AA37W676"/>
<evidence type="ECO:0008006" key="4">
    <source>
        <dbReference type="Google" id="ProtNLM"/>
    </source>
</evidence>
<accession>A0AA37W676</accession>
<dbReference type="InterPro" id="IPR035093">
    <property type="entry name" value="RelE/ParE_toxin_dom_sf"/>
</dbReference>
<dbReference type="InterPro" id="IPR007712">
    <property type="entry name" value="RelE/ParE_toxin"/>
</dbReference>
<dbReference type="EMBL" id="BSNM01000002">
    <property type="protein sequence ID" value="GLQ29624.1"/>
    <property type="molecule type" value="Genomic_DNA"/>
</dbReference>
<gene>
    <name evidence="2" type="ORF">GCM10007876_01020</name>
</gene>
<proteinExistence type="predicted"/>
<reference evidence="2" key="1">
    <citation type="journal article" date="2014" name="Int. J. Syst. Evol. Microbiol.">
        <title>Complete genome sequence of Corynebacterium casei LMG S-19264T (=DSM 44701T), isolated from a smear-ripened cheese.</title>
        <authorList>
            <consortium name="US DOE Joint Genome Institute (JGI-PGF)"/>
            <person name="Walter F."/>
            <person name="Albersmeier A."/>
            <person name="Kalinowski J."/>
            <person name="Ruckert C."/>
        </authorList>
    </citation>
    <scope>NUCLEOTIDE SEQUENCE</scope>
    <source>
        <strain evidence="2">NBRC 110071</strain>
    </source>
</reference>
<evidence type="ECO:0000313" key="2">
    <source>
        <dbReference type="EMBL" id="GLQ29624.1"/>
    </source>
</evidence>
<keyword evidence="3" id="KW-1185">Reference proteome</keyword>
<dbReference type="Pfam" id="PF05016">
    <property type="entry name" value="ParE_toxin"/>
    <property type="match status" value="1"/>
</dbReference>
<evidence type="ECO:0000256" key="1">
    <source>
        <dbReference type="ARBA" id="ARBA00022649"/>
    </source>
</evidence>
<evidence type="ECO:0000313" key="3">
    <source>
        <dbReference type="Proteomes" id="UP001161389"/>
    </source>
</evidence>
<sequence length="98" mass="11903">MLSIIFHRDVRDDIKSSYQWYERQAEGLGEDFLKELEASFKHIAETPELYSVMKLPIRRCVLQQFPFSVLYRIRTDVIYVVAVMHNRRKPSYWHKRLL</sequence>
<dbReference type="Gene3D" id="3.30.2310.20">
    <property type="entry name" value="RelE-like"/>
    <property type="match status" value="1"/>
</dbReference>
<keyword evidence="1" id="KW-1277">Toxin-antitoxin system</keyword>
<organism evidence="2 3">
    <name type="scientific">Litoribrevibacter albus</name>
    <dbReference type="NCBI Taxonomy" id="1473156"/>
    <lineage>
        <taxon>Bacteria</taxon>
        <taxon>Pseudomonadati</taxon>
        <taxon>Pseudomonadota</taxon>
        <taxon>Gammaproteobacteria</taxon>
        <taxon>Oceanospirillales</taxon>
        <taxon>Oceanospirillaceae</taxon>
        <taxon>Litoribrevibacter</taxon>
    </lineage>
</organism>
<dbReference type="Proteomes" id="UP001161389">
    <property type="component" value="Unassembled WGS sequence"/>
</dbReference>
<reference evidence="2" key="2">
    <citation type="submission" date="2023-01" db="EMBL/GenBank/DDBJ databases">
        <title>Draft genome sequence of Litoribrevibacter albus strain NBRC 110071.</title>
        <authorList>
            <person name="Sun Q."/>
            <person name="Mori K."/>
        </authorList>
    </citation>
    <scope>NUCLEOTIDE SEQUENCE</scope>
    <source>
        <strain evidence="2">NBRC 110071</strain>
    </source>
</reference>
<comment type="caution">
    <text evidence="2">The sequence shown here is derived from an EMBL/GenBank/DDBJ whole genome shotgun (WGS) entry which is preliminary data.</text>
</comment>
<protein>
    <recommendedName>
        <fullName evidence="4">Type II toxin-antitoxin system RelE/ParE family toxin</fullName>
    </recommendedName>
</protein>
<dbReference type="RefSeq" id="WP_284377486.1">
    <property type="nucleotide sequence ID" value="NZ_BSNM01000002.1"/>
</dbReference>